<dbReference type="AlphaFoldDB" id="A0A1L7WU26"/>
<name>A0A1L7WU26_9HELO</name>
<organism evidence="3 4">
    <name type="scientific">Phialocephala subalpina</name>
    <dbReference type="NCBI Taxonomy" id="576137"/>
    <lineage>
        <taxon>Eukaryota</taxon>
        <taxon>Fungi</taxon>
        <taxon>Dikarya</taxon>
        <taxon>Ascomycota</taxon>
        <taxon>Pezizomycotina</taxon>
        <taxon>Leotiomycetes</taxon>
        <taxon>Helotiales</taxon>
        <taxon>Mollisiaceae</taxon>
        <taxon>Phialocephala</taxon>
        <taxon>Phialocephala fortinii species complex</taxon>
    </lineage>
</organism>
<keyword evidence="2" id="KW-0472">Membrane</keyword>
<evidence type="ECO:0000313" key="3">
    <source>
        <dbReference type="EMBL" id="CZR56266.1"/>
    </source>
</evidence>
<feature type="transmembrane region" description="Helical" evidence="2">
    <location>
        <begin position="608"/>
        <end position="632"/>
    </location>
</feature>
<proteinExistence type="predicted"/>
<protein>
    <submittedName>
        <fullName evidence="3">Uncharacterized protein</fullName>
    </submittedName>
</protein>
<feature type="transmembrane region" description="Helical" evidence="2">
    <location>
        <begin position="530"/>
        <end position="549"/>
    </location>
</feature>
<dbReference type="EMBL" id="FJOG01000007">
    <property type="protein sequence ID" value="CZR56266.1"/>
    <property type="molecule type" value="Genomic_DNA"/>
</dbReference>
<feature type="compositionally biased region" description="Basic and acidic residues" evidence="1">
    <location>
        <begin position="407"/>
        <end position="421"/>
    </location>
</feature>
<feature type="transmembrane region" description="Helical" evidence="2">
    <location>
        <begin position="282"/>
        <end position="306"/>
    </location>
</feature>
<sequence length="642" mass="70585">MYPLFLLLQGVIGLPLLQNITIPLPNGTSNHGTPGLLCTPTRWTDIVIFYLANYAAHAVTTRSLPGEGNSSVAMTVVIALFFPAAGAFRGILGIVSLAIFRSNDLEKAARAGALCMVIRTPEWKPQDRDKLHNTILRLPLPESSSKNHNIDKNWLAGQVAASLQEEDPIGTNTTEPTQKTTRLVMYDPPWREPALRGMLEDDLSESGFRIHGSYNVPPGYTLSRVPRRATFIESGVRLQTTQTARLSYNYSLVKILVSLGQAIYAIFTLYRARGDQISQFGYAAFGLTVAPYAIVSVLNLLGSLLCPEFPAIYMVESSIMEEARLRGDEYVFKGTVGKLDEDMIQMSPNATPPDAKETFRWILEPVTVSVDASGEVQVSSETQVELLHILIESAKTPETTVEDGLVSDEKITTDTGKSSDDRIENKRLEKLLAPDKEKTSSLPTDFVTIHGVDTEGSQPTTAQSSKASDYPSEKLLLVPLTNPIKWDESSRQSDDYQIYEAIPGHTAERAWWVFTNHEEDSDLLTNASHYLEFGASLLATVVPVAINGALSRFHKGHSTHAQRVWTMTWLGFGSLGSIFLVAGWGAAKLVMERVRRRGGGDFRALDKIFYKVAIFCYAAPAIGGFVVVGQMLRSYGTCITVS</sequence>
<keyword evidence="4" id="KW-1185">Reference proteome</keyword>
<dbReference type="Proteomes" id="UP000184330">
    <property type="component" value="Unassembled WGS sequence"/>
</dbReference>
<evidence type="ECO:0000256" key="2">
    <source>
        <dbReference type="SAM" id="Phobius"/>
    </source>
</evidence>
<keyword evidence="2" id="KW-0812">Transmembrane</keyword>
<feature type="region of interest" description="Disordered" evidence="1">
    <location>
        <begin position="400"/>
        <end position="421"/>
    </location>
</feature>
<evidence type="ECO:0000313" key="4">
    <source>
        <dbReference type="Proteomes" id="UP000184330"/>
    </source>
</evidence>
<reference evidence="3 4" key="1">
    <citation type="submission" date="2016-03" db="EMBL/GenBank/DDBJ databases">
        <authorList>
            <person name="Ploux O."/>
        </authorList>
    </citation>
    <scope>NUCLEOTIDE SEQUENCE [LARGE SCALE GENOMIC DNA]</scope>
    <source>
        <strain evidence="3 4">UAMH 11012</strain>
    </source>
</reference>
<evidence type="ECO:0000256" key="1">
    <source>
        <dbReference type="SAM" id="MobiDB-lite"/>
    </source>
</evidence>
<keyword evidence="2" id="KW-1133">Transmembrane helix</keyword>
<accession>A0A1L7WU26</accession>
<feature type="transmembrane region" description="Helical" evidence="2">
    <location>
        <begin position="72"/>
        <end position="100"/>
    </location>
</feature>
<dbReference type="OrthoDB" id="5406607at2759"/>
<feature type="transmembrane region" description="Helical" evidence="2">
    <location>
        <begin position="569"/>
        <end position="587"/>
    </location>
</feature>
<feature type="transmembrane region" description="Helical" evidence="2">
    <location>
        <begin position="252"/>
        <end position="270"/>
    </location>
</feature>
<gene>
    <name evidence="3" type="ORF">PAC_06154</name>
</gene>